<dbReference type="AlphaFoldDB" id="A0A396JUI2"/>
<reference evidence="1" key="1">
    <citation type="journal article" date="2018" name="Nat. Plants">
        <title>Whole-genome landscape of Medicago truncatula symbiotic genes.</title>
        <authorList>
            <person name="Pecrix Y."/>
            <person name="Gamas P."/>
            <person name="Carrere S."/>
        </authorList>
    </citation>
    <scope>NUCLEOTIDE SEQUENCE</scope>
    <source>
        <tissue evidence="1">Leaves</tissue>
    </source>
</reference>
<dbReference type="EMBL" id="PSQE01000001">
    <property type="protein sequence ID" value="RHN81980.1"/>
    <property type="molecule type" value="Genomic_DNA"/>
</dbReference>
<name>A0A396JUI2_MEDTR</name>
<comment type="caution">
    <text evidence="1">The sequence shown here is derived from an EMBL/GenBank/DDBJ whole genome shotgun (WGS) entry which is preliminary data.</text>
</comment>
<organism evidence="1">
    <name type="scientific">Medicago truncatula</name>
    <name type="common">Barrel medic</name>
    <name type="synonym">Medicago tribuloides</name>
    <dbReference type="NCBI Taxonomy" id="3880"/>
    <lineage>
        <taxon>Eukaryota</taxon>
        <taxon>Viridiplantae</taxon>
        <taxon>Streptophyta</taxon>
        <taxon>Embryophyta</taxon>
        <taxon>Tracheophyta</taxon>
        <taxon>Spermatophyta</taxon>
        <taxon>Magnoliopsida</taxon>
        <taxon>eudicotyledons</taxon>
        <taxon>Gunneridae</taxon>
        <taxon>Pentapetalae</taxon>
        <taxon>rosids</taxon>
        <taxon>fabids</taxon>
        <taxon>Fabales</taxon>
        <taxon>Fabaceae</taxon>
        <taxon>Papilionoideae</taxon>
        <taxon>50 kb inversion clade</taxon>
        <taxon>NPAAA clade</taxon>
        <taxon>Hologalegina</taxon>
        <taxon>IRL clade</taxon>
        <taxon>Trifolieae</taxon>
        <taxon>Medicago</taxon>
    </lineage>
</organism>
<proteinExistence type="predicted"/>
<evidence type="ECO:0000313" key="1">
    <source>
        <dbReference type="EMBL" id="RHN81980.1"/>
    </source>
</evidence>
<dbReference type="Gramene" id="rna6091">
    <property type="protein sequence ID" value="RHN81980.1"/>
    <property type="gene ID" value="gene6091"/>
</dbReference>
<sequence length="44" mass="5148">MDEGQESHAEDIATIGLHKWLVLKPCTQLQKMIWRQQFVSCFSN</sequence>
<accession>A0A396JUI2</accession>
<dbReference type="Proteomes" id="UP000265566">
    <property type="component" value="Chromosome 1"/>
</dbReference>
<protein>
    <submittedName>
        <fullName evidence="1">Uncharacterized protein</fullName>
    </submittedName>
</protein>
<gene>
    <name evidence="1" type="ORF">MtrunA17_Chr1g0204961</name>
</gene>